<dbReference type="Proteomes" id="UP000284495">
    <property type="component" value="Unassembled WGS sequence"/>
</dbReference>
<dbReference type="EMBL" id="WDER01000033">
    <property type="protein sequence ID" value="KAB6081988.1"/>
    <property type="molecule type" value="Genomic_DNA"/>
</dbReference>
<evidence type="ECO:0000313" key="2">
    <source>
        <dbReference type="EMBL" id="RHL34536.1"/>
    </source>
</evidence>
<dbReference type="EMBL" id="QROO01000028">
    <property type="protein sequence ID" value="RHL34536.1"/>
    <property type="molecule type" value="Genomic_DNA"/>
</dbReference>
<dbReference type="AlphaFoldDB" id="A0A415KE32"/>
<protein>
    <submittedName>
        <fullName evidence="2">Uncharacterized protein</fullName>
    </submittedName>
</protein>
<sequence>MSLTANISPANMALTGNPIKLSINSSSLATYTILVGEQTIFTGSGEGNFFVFIQDILADIVQPAQLYNESEEVLLQAEGCSRNVTINVSNSEKNNLTISLKVFIGGVSKRMLRHLNDENKNVFIWKLMNPDGNFFQTTRTSERLITIRETELLPLSFIYPDGGILRVIANGMETALVGVAGQPVALNLYRLRKQLFDTHHILASIFDIYVGETKSCTIVITPGTISRERYLLQFLNSYGSYELIEITGIGSIKREAEKENAFNKYDEVIDDYVESWERLSGRESMTVESGYRTNDELIHLIDLLSSDDIKLLGLDGRNIRVNITAENLTRASRATVPESIKLSLRFADSEQRYTGSFTDDDLGSPRIHTEQFTKQFN</sequence>
<reference evidence="1 4" key="2">
    <citation type="journal article" date="2019" name="Nat. Med.">
        <title>A library of human gut bacterial isolates paired with longitudinal multiomics data enables mechanistic microbiome research.</title>
        <authorList>
            <person name="Poyet M."/>
            <person name="Groussin M."/>
            <person name="Gibbons S.M."/>
            <person name="Avila-Pacheco J."/>
            <person name="Jiang X."/>
            <person name="Kearney S.M."/>
            <person name="Perrotta A.R."/>
            <person name="Berdy B."/>
            <person name="Zhao S."/>
            <person name="Lieberman T.D."/>
            <person name="Swanson P.K."/>
            <person name="Smith M."/>
            <person name="Roesemann S."/>
            <person name="Alexander J.E."/>
            <person name="Rich S.A."/>
            <person name="Livny J."/>
            <person name="Vlamakis H."/>
            <person name="Clish C."/>
            <person name="Bullock K."/>
            <person name="Deik A."/>
            <person name="Scott J."/>
            <person name="Pierce K.A."/>
            <person name="Xavier R.J."/>
            <person name="Alm E.J."/>
        </authorList>
    </citation>
    <scope>NUCLEOTIDE SEQUENCE [LARGE SCALE GENOMIC DNA]</scope>
    <source>
        <strain evidence="1 4">BIOML-A73</strain>
    </source>
</reference>
<dbReference type="RefSeq" id="WP_049702366.1">
    <property type="nucleotide sequence ID" value="NZ_JAASHA010000020.1"/>
</dbReference>
<accession>A0A415KE32</accession>
<dbReference type="Proteomes" id="UP000474077">
    <property type="component" value="Unassembled WGS sequence"/>
</dbReference>
<evidence type="ECO:0000313" key="1">
    <source>
        <dbReference type="EMBL" id="KAB6081988.1"/>
    </source>
</evidence>
<reference evidence="2 3" key="1">
    <citation type="submission" date="2018-08" db="EMBL/GenBank/DDBJ databases">
        <title>A genome reference for cultivated species of the human gut microbiota.</title>
        <authorList>
            <person name="Zou Y."/>
            <person name="Xue W."/>
            <person name="Luo G."/>
        </authorList>
    </citation>
    <scope>NUCLEOTIDE SEQUENCE [LARGE SCALE GENOMIC DNA]</scope>
    <source>
        <strain evidence="2 3">AF38-2</strain>
    </source>
</reference>
<evidence type="ECO:0000313" key="4">
    <source>
        <dbReference type="Proteomes" id="UP000474077"/>
    </source>
</evidence>
<proteinExistence type="predicted"/>
<comment type="caution">
    <text evidence="2">The sequence shown here is derived from an EMBL/GenBank/DDBJ whole genome shotgun (WGS) entry which is preliminary data.</text>
</comment>
<evidence type="ECO:0000313" key="3">
    <source>
        <dbReference type="Proteomes" id="UP000284495"/>
    </source>
</evidence>
<gene>
    <name evidence="2" type="ORF">DW027_19155</name>
    <name evidence="1" type="ORF">GA560_12960</name>
</gene>
<name>A0A415KE32_9BACE</name>
<organism evidence="2 3">
    <name type="scientific">Bacteroides xylanisolvens</name>
    <dbReference type="NCBI Taxonomy" id="371601"/>
    <lineage>
        <taxon>Bacteria</taxon>
        <taxon>Pseudomonadati</taxon>
        <taxon>Bacteroidota</taxon>
        <taxon>Bacteroidia</taxon>
        <taxon>Bacteroidales</taxon>
        <taxon>Bacteroidaceae</taxon>
        <taxon>Bacteroides</taxon>
    </lineage>
</organism>